<name>A0A330L8D2_9BACT</name>
<dbReference type="InterPro" id="IPR018745">
    <property type="entry name" value="MpsC"/>
</dbReference>
<proteinExistence type="predicted"/>
<feature type="region of interest" description="Disordered" evidence="1">
    <location>
        <begin position="1"/>
        <end position="22"/>
    </location>
</feature>
<evidence type="ECO:0000313" key="3">
    <source>
        <dbReference type="EMBL" id="SPP65964.1"/>
    </source>
</evidence>
<organism evidence="3 4">
    <name type="scientific">Nitrospira lenta</name>
    <dbReference type="NCBI Taxonomy" id="1436998"/>
    <lineage>
        <taxon>Bacteria</taxon>
        <taxon>Pseudomonadati</taxon>
        <taxon>Nitrospirota</taxon>
        <taxon>Nitrospiria</taxon>
        <taxon>Nitrospirales</taxon>
        <taxon>Nitrospiraceae</taxon>
        <taxon>Nitrospira</taxon>
    </lineage>
</organism>
<evidence type="ECO:0000256" key="1">
    <source>
        <dbReference type="SAM" id="MobiDB-lite"/>
    </source>
</evidence>
<dbReference type="Proteomes" id="UP000248168">
    <property type="component" value="Unassembled WGS sequence"/>
</dbReference>
<feature type="domain" description="Na+-translocating membrane potential-generating system MpsC" evidence="2">
    <location>
        <begin position="26"/>
        <end position="130"/>
    </location>
</feature>
<gene>
    <name evidence="3" type="ORF">NITLEN_50004</name>
</gene>
<dbReference type="Pfam" id="PF10057">
    <property type="entry name" value="MpsC"/>
    <property type="match status" value="1"/>
</dbReference>
<keyword evidence="4" id="KW-1185">Reference proteome</keyword>
<protein>
    <recommendedName>
        <fullName evidence="2">Na+-translocating membrane potential-generating system MpsC domain-containing protein</fullName>
    </recommendedName>
</protein>
<evidence type="ECO:0000259" key="2">
    <source>
        <dbReference type="Pfam" id="PF10057"/>
    </source>
</evidence>
<sequence>MTHTAGNRGSLPREKVSNGSTSGADVEYSIMLAVLNFQKDFMQSNYSHIQVRFVKNTIEVDLTRTSPIPAEERLAQTQEGCIQLREMHQALFATGQDRLQKELTEILGEHIYELRTDLDPPTGKSTMVINLLGASEHSIK</sequence>
<dbReference type="EMBL" id="OUNR01000018">
    <property type="protein sequence ID" value="SPP65964.1"/>
    <property type="molecule type" value="Genomic_DNA"/>
</dbReference>
<dbReference type="OrthoDB" id="9792805at2"/>
<dbReference type="AlphaFoldDB" id="A0A330L8D2"/>
<dbReference type="InParanoid" id="A0A330L8D2"/>
<accession>A0A330L8D2</accession>
<reference evidence="4" key="1">
    <citation type="submission" date="2018-04" db="EMBL/GenBank/DDBJ databases">
        <authorList>
            <person name="Lucker S."/>
            <person name="Sakoula D."/>
        </authorList>
    </citation>
    <scope>NUCLEOTIDE SEQUENCE [LARGE SCALE GENOMIC DNA]</scope>
</reference>
<dbReference type="RefSeq" id="WP_121990195.1">
    <property type="nucleotide sequence ID" value="NZ_OUNR01000018.1"/>
</dbReference>
<evidence type="ECO:0000313" key="4">
    <source>
        <dbReference type="Proteomes" id="UP000248168"/>
    </source>
</evidence>